<feature type="compositionally biased region" description="Low complexity" evidence="5">
    <location>
        <begin position="474"/>
        <end position="485"/>
    </location>
</feature>
<dbReference type="SUPFAM" id="SSF54928">
    <property type="entry name" value="RNA-binding domain, RBD"/>
    <property type="match status" value="1"/>
</dbReference>
<keyword evidence="8" id="KW-1185">Reference proteome</keyword>
<accession>A0A0M3JX29</accession>
<dbReference type="InterPro" id="IPR012677">
    <property type="entry name" value="Nucleotide-bd_a/b_plait_sf"/>
</dbReference>
<comment type="similarity">
    <text evidence="2">Belongs to the RENT3 family.</text>
</comment>
<comment type="subcellular location">
    <subcellularLocation>
        <location evidence="1">Nucleus</location>
    </subcellularLocation>
</comment>
<evidence type="ECO:0000313" key="7">
    <source>
        <dbReference type="EMBL" id="VDK47153.1"/>
    </source>
</evidence>
<dbReference type="Gene3D" id="3.30.70.330">
    <property type="match status" value="1"/>
</dbReference>
<evidence type="ECO:0000259" key="6">
    <source>
        <dbReference type="Pfam" id="PF03467"/>
    </source>
</evidence>
<evidence type="ECO:0000256" key="4">
    <source>
        <dbReference type="ARBA" id="ARBA00023242"/>
    </source>
</evidence>
<dbReference type="Proteomes" id="UP000267096">
    <property type="component" value="Unassembled WGS sequence"/>
</dbReference>
<feature type="compositionally biased region" description="Basic and acidic residues" evidence="5">
    <location>
        <begin position="222"/>
        <end position="387"/>
    </location>
</feature>
<evidence type="ECO:0000313" key="9">
    <source>
        <dbReference type="WBParaSite" id="ASIM_0001288201-mRNA-1"/>
    </source>
</evidence>
<feature type="compositionally biased region" description="Polar residues" evidence="5">
    <location>
        <begin position="417"/>
        <end position="426"/>
    </location>
</feature>
<evidence type="ECO:0000313" key="8">
    <source>
        <dbReference type="Proteomes" id="UP000267096"/>
    </source>
</evidence>
<evidence type="ECO:0000256" key="1">
    <source>
        <dbReference type="ARBA" id="ARBA00004123"/>
    </source>
</evidence>
<reference evidence="7 8" key="2">
    <citation type="submission" date="2018-11" db="EMBL/GenBank/DDBJ databases">
        <authorList>
            <consortium name="Pathogen Informatics"/>
        </authorList>
    </citation>
    <scope>NUCLEOTIDE SEQUENCE [LARGE SCALE GENOMIC DNA]</scope>
</reference>
<sequence>MGGYFVTRKYSSVCRSFVDERIMKDDNSQCTAEGKVKVKRKAPIKVVLRRLPRDMTWKELQIQLDPIPETEFTQFVAVNAEDGLEKCLRKDSKFANPRAYFVFKNDEDIETFRDRFSGYVFIDSKGSEGVGLVELAPNPKVSRNKVDDSKKRDRKCGTIDTDLEYKKFLDDRENASKITIVPIEERIKEVELKEKNAHENAIQETPLTQYLLRRSEEKYRRIQEKRRNREEERRLRLQRLYEKEQKERAERGDGKRVTEFRNSKFERAPFKEKYLDRERRDRERDRDRHRDKDRDRPREKDRDRNRNKDKDRRRDKDRERGVSGSKKDRDREDGSEERELTPSKKSERVCRNERTMARKERDDTQGGKENVARSERISKKQESKGVVDDNNAEAARSSSEKQENGNDVNEGAKVKSTVITPRTVMSRTKETTAEKSETKETEKSDSVAPKQPRRARDRPERAIYQPGALRRRAAALNAAAASSSAQNTESTKHSERASSTNPKSDLHES</sequence>
<feature type="domain" description="UPF3" evidence="6">
    <location>
        <begin position="43"/>
        <end position="212"/>
    </location>
</feature>
<proteinExistence type="inferred from homology"/>
<dbReference type="InterPro" id="IPR035979">
    <property type="entry name" value="RBD_domain_sf"/>
</dbReference>
<dbReference type="AlphaFoldDB" id="A0A0M3JX29"/>
<dbReference type="GO" id="GO:0045727">
    <property type="term" value="P:positive regulation of translation"/>
    <property type="evidence" value="ECO:0007669"/>
    <property type="project" value="TreeGrafter"/>
</dbReference>
<keyword evidence="4" id="KW-0539">Nucleus</keyword>
<evidence type="ECO:0000256" key="5">
    <source>
        <dbReference type="SAM" id="MobiDB-lite"/>
    </source>
</evidence>
<dbReference type="PANTHER" id="PTHR13112:SF0">
    <property type="entry name" value="FI21285P1"/>
    <property type="match status" value="1"/>
</dbReference>
<dbReference type="CDD" id="cd12455">
    <property type="entry name" value="RRM_like_Smg4_UPF3"/>
    <property type="match status" value="1"/>
</dbReference>
<dbReference type="OrthoDB" id="18087at2759"/>
<dbReference type="GO" id="GO:0005737">
    <property type="term" value="C:cytoplasm"/>
    <property type="evidence" value="ECO:0007669"/>
    <property type="project" value="TreeGrafter"/>
</dbReference>
<dbReference type="EMBL" id="UYRR01031173">
    <property type="protein sequence ID" value="VDK47153.1"/>
    <property type="molecule type" value="Genomic_DNA"/>
</dbReference>
<dbReference type="Pfam" id="PF03467">
    <property type="entry name" value="Smg4_UPF3"/>
    <property type="match status" value="1"/>
</dbReference>
<dbReference type="InterPro" id="IPR039722">
    <property type="entry name" value="Upf3"/>
</dbReference>
<gene>
    <name evidence="7" type="ORF">ASIM_LOCUS12348</name>
</gene>
<evidence type="ECO:0000256" key="3">
    <source>
        <dbReference type="ARBA" id="ARBA00023161"/>
    </source>
</evidence>
<dbReference type="GO" id="GO:0000184">
    <property type="term" value="P:nuclear-transcribed mRNA catabolic process, nonsense-mediated decay"/>
    <property type="evidence" value="ECO:0007669"/>
    <property type="project" value="UniProtKB-KW"/>
</dbReference>
<organism evidence="9">
    <name type="scientific">Anisakis simplex</name>
    <name type="common">Herring worm</name>
    <dbReference type="NCBI Taxonomy" id="6269"/>
    <lineage>
        <taxon>Eukaryota</taxon>
        <taxon>Metazoa</taxon>
        <taxon>Ecdysozoa</taxon>
        <taxon>Nematoda</taxon>
        <taxon>Chromadorea</taxon>
        <taxon>Rhabditida</taxon>
        <taxon>Spirurina</taxon>
        <taxon>Ascaridomorpha</taxon>
        <taxon>Ascaridoidea</taxon>
        <taxon>Anisakidae</taxon>
        <taxon>Anisakis</taxon>
        <taxon>Anisakis simplex complex</taxon>
    </lineage>
</organism>
<reference evidence="9" key="1">
    <citation type="submission" date="2017-02" db="UniProtKB">
        <authorList>
            <consortium name="WormBaseParasite"/>
        </authorList>
    </citation>
    <scope>IDENTIFICATION</scope>
</reference>
<dbReference type="GO" id="GO:0005730">
    <property type="term" value="C:nucleolus"/>
    <property type="evidence" value="ECO:0007669"/>
    <property type="project" value="TreeGrafter"/>
</dbReference>
<keyword evidence="3" id="KW-0866">Nonsense-mediated mRNA decay</keyword>
<name>A0A0M3JX29_ANISI</name>
<evidence type="ECO:0000256" key="2">
    <source>
        <dbReference type="ARBA" id="ARBA00005991"/>
    </source>
</evidence>
<dbReference type="PANTHER" id="PTHR13112">
    <property type="entry name" value="UPF3 REGULATOR OF NONSENSE TRANSCRIPTS-LIKE PROTEIN"/>
    <property type="match status" value="1"/>
</dbReference>
<feature type="compositionally biased region" description="Basic and acidic residues" evidence="5">
    <location>
        <begin position="427"/>
        <end position="445"/>
    </location>
</feature>
<protein>
    <submittedName>
        <fullName evidence="9">Smg4_UPF3 domain-containing protein</fullName>
    </submittedName>
</protein>
<dbReference type="WBParaSite" id="ASIM_0001288201-mRNA-1">
    <property type="protein sequence ID" value="ASIM_0001288201-mRNA-1"/>
    <property type="gene ID" value="ASIM_0001288201"/>
</dbReference>
<dbReference type="InterPro" id="IPR005120">
    <property type="entry name" value="UPF3_dom"/>
</dbReference>
<feature type="region of interest" description="Disordered" evidence="5">
    <location>
        <begin position="222"/>
        <end position="509"/>
    </location>
</feature>
<dbReference type="GO" id="GO:0003729">
    <property type="term" value="F:mRNA binding"/>
    <property type="evidence" value="ECO:0007669"/>
    <property type="project" value="TreeGrafter"/>
</dbReference>